<dbReference type="EMBL" id="JACIFP010000001">
    <property type="protein sequence ID" value="MBB4137401.1"/>
    <property type="molecule type" value="Genomic_DNA"/>
</dbReference>
<evidence type="ECO:0000256" key="7">
    <source>
        <dbReference type="RuleBase" id="RU003345"/>
    </source>
</evidence>
<feature type="domain" description="Aldehyde dehydrogenase" evidence="8">
    <location>
        <begin position="8"/>
        <end position="434"/>
    </location>
</feature>
<feature type="active site" evidence="5 6">
    <location>
        <position position="221"/>
    </location>
</feature>
<evidence type="ECO:0000256" key="4">
    <source>
        <dbReference type="PIRNR" id="PIRNR036492"/>
    </source>
</evidence>
<keyword evidence="3" id="KW-0520">NAD</keyword>
<dbReference type="InterPro" id="IPR016163">
    <property type="entry name" value="Ald_DH_C"/>
</dbReference>
<evidence type="ECO:0000259" key="8">
    <source>
        <dbReference type="Pfam" id="PF00171"/>
    </source>
</evidence>
<dbReference type="InterPro" id="IPR015590">
    <property type="entry name" value="Aldehyde_DH_dom"/>
</dbReference>
<gene>
    <name evidence="9" type="ORF">BKA16_003953</name>
</gene>
<dbReference type="FunFam" id="3.40.309.10:FF:000003">
    <property type="entry name" value="Aldehyde dehydrogenase"/>
    <property type="match status" value="1"/>
</dbReference>
<sequence>MSITETASPTTASTVRDDVETARRVFRDGRTRSTAWRLSQLRGLLRFIDEREGDIAAAIEADLGRGEMATFMADVGPVRHEIRHTIRRLQSWAKPAPVAISAATAPGKAFTVPEPKGVVLILGTWNFPLLLTLQPLVSALAAGNTAVVKPSELADATGRMIATHLPRYVDSDAVRVVLGDVEVSRELLDLRFDHIFFTGSTQVGKSVMAAAARHLTPVTLELGGKSPVIVAADADIETAARRIAWAKSINAGQTCIAPDYVLVEDSVRPQLVERLLTELSAQAANDTTRIVNRRHVDRLSRLLQTHGGQTFGGDVDVDALTVSVALVTDPDLDSDLMREEIFGPILPVISVPSIDDAIEFVDARSKPLALYLFTESKAVEDAVIGRTSSGAVGVNHLLYQLLVPELPFGGVGDSGLGRYHGKHGFDTFSHHKAVLRKPSRPDPTLAYPPYGPVVRRALRALMG</sequence>
<dbReference type="PANTHER" id="PTHR43570">
    <property type="entry name" value="ALDEHYDE DEHYDROGENASE"/>
    <property type="match status" value="1"/>
</dbReference>
<accession>A0A840F0K2</accession>
<dbReference type="RefSeq" id="WP_183372255.1">
    <property type="nucleotide sequence ID" value="NZ_BAABHL010000126.1"/>
</dbReference>
<dbReference type="FunFam" id="3.40.605.10:FF:000004">
    <property type="entry name" value="Aldehyde dehydrogenase"/>
    <property type="match status" value="1"/>
</dbReference>
<comment type="caution">
    <text evidence="9">The sequence shown here is derived from an EMBL/GenBank/DDBJ whole genome shotgun (WGS) entry which is preliminary data.</text>
</comment>
<dbReference type="Gene3D" id="3.40.309.10">
    <property type="entry name" value="Aldehyde Dehydrogenase, Chain A, domain 2"/>
    <property type="match status" value="1"/>
</dbReference>
<protein>
    <recommendedName>
        <fullName evidence="4">Aldehyde dehydrogenase</fullName>
    </recommendedName>
</protein>
<proteinExistence type="inferred from homology"/>
<name>A0A840F0K2_9ACTN</name>
<comment type="similarity">
    <text evidence="1 4 7">Belongs to the aldehyde dehydrogenase family.</text>
</comment>
<dbReference type="GO" id="GO:0005737">
    <property type="term" value="C:cytoplasm"/>
    <property type="evidence" value="ECO:0007669"/>
    <property type="project" value="TreeGrafter"/>
</dbReference>
<evidence type="ECO:0000313" key="9">
    <source>
        <dbReference type="EMBL" id="MBB4137401.1"/>
    </source>
</evidence>
<dbReference type="Pfam" id="PF00171">
    <property type="entry name" value="Aldedh"/>
    <property type="match status" value="1"/>
</dbReference>
<dbReference type="PIRSF" id="PIRSF036492">
    <property type="entry name" value="ALDH"/>
    <property type="match status" value="1"/>
</dbReference>
<feature type="active site" evidence="5">
    <location>
        <position position="255"/>
    </location>
</feature>
<evidence type="ECO:0000256" key="6">
    <source>
        <dbReference type="PROSITE-ProRule" id="PRU10007"/>
    </source>
</evidence>
<dbReference type="PANTHER" id="PTHR43570:SF16">
    <property type="entry name" value="ALDEHYDE DEHYDROGENASE TYPE III, ISOFORM Q"/>
    <property type="match status" value="1"/>
</dbReference>
<dbReference type="InterPro" id="IPR016162">
    <property type="entry name" value="Ald_DH_N"/>
</dbReference>
<dbReference type="SUPFAM" id="SSF53720">
    <property type="entry name" value="ALDH-like"/>
    <property type="match status" value="1"/>
</dbReference>
<dbReference type="AlphaFoldDB" id="A0A840F0K2"/>
<keyword evidence="2 4" id="KW-0560">Oxidoreductase</keyword>
<dbReference type="GO" id="GO:0006081">
    <property type="term" value="P:aldehyde metabolic process"/>
    <property type="evidence" value="ECO:0007669"/>
    <property type="project" value="InterPro"/>
</dbReference>
<dbReference type="Gene3D" id="3.40.605.10">
    <property type="entry name" value="Aldehyde Dehydrogenase, Chain A, domain 1"/>
    <property type="match status" value="1"/>
</dbReference>
<organism evidence="9 10">
    <name type="scientific">Gordonia humi</name>
    <dbReference type="NCBI Taxonomy" id="686429"/>
    <lineage>
        <taxon>Bacteria</taxon>
        <taxon>Bacillati</taxon>
        <taxon>Actinomycetota</taxon>
        <taxon>Actinomycetes</taxon>
        <taxon>Mycobacteriales</taxon>
        <taxon>Gordoniaceae</taxon>
        <taxon>Gordonia</taxon>
    </lineage>
</organism>
<evidence type="ECO:0000256" key="3">
    <source>
        <dbReference type="ARBA" id="ARBA00023027"/>
    </source>
</evidence>
<dbReference type="CDD" id="cd07087">
    <property type="entry name" value="ALDH_F3-13-14_CALDH-like"/>
    <property type="match status" value="1"/>
</dbReference>
<dbReference type="GO" id="GO:0004029">
    <property type="term" value="F:aldehyde dehydrogenase (NAD+) activity"/>
    <property type="evidence" value="ECO:0007669"/>
    <property type="project" value="TreeGrafter"/>
</dbReference>
<evidence type="ECO:0000256" key="2">
    <source>
        <dbReference type="ARBA" id="ARBA00023002"/>
    </source>
</evidence>
<evidence type="ECO:0000256" key="5">
    <source>
        <dbReference type="PIRSR" id="PIRSR036492-1"/>
    </source>
</evidence>
<reference evidence="9 10" key="1">
    <citation type="submission" date="2020-08" db="EMBL/GenBank/DDBJ databases">
        <title>Sequencing the genomes of 1000 actinobacteria strains.</title>
        <authorList>
            <person name="Klenk H.-P."/>
        </authorList>
    </citation>
    <scope>NUCLEOTIDE SEQUENCE [LARGE SCALE GENOMIC DNA]</scope>
    <source>
        <strain evidence="9 10">DSM 45298</strain>
    </source>
</reference>
<dbReference type="PROSITE" id="PS00687">
    <property type="entry name" value="ALDEHYDE_DEHYDR_GLU"/>
    <property type="match status" value="1"/>
</dbReference>
<keyword evidence="10" id="KW-1185">Reference proteome</keyword>
<dbReference type="InterPro" id="IPR016161">
    <property type="entry name" value="Ald_DH/histidinol_DH"/>
</dbReference>
<evidence type="ECO:0000313" key="10">
    <source>
        <dbReference type="Proteomes" id="UP000551501"/>
    </source>
</evidence>
<dbReference type="InterPro" id="IPR029510">
    <property type="entry name" value="Ald_DH_CS_GLU"/>
</dbReference>
<evidence type="ECO:0000256" key="1">
    <source>
        <dbReference type="ARBA" id="ARBA00009986"/>
    </source>
</evidence>
<dbReference type="Proteomes" id="UP000551501">
    <property type="component" value="Unassembled WGS sequence"/>
</dbReference>
<dbReference type="InterPro" id="IPR012394">
    <property type="entry name" value="Aldehyde_DH_NAD(P)"/>
</dbReference>